<evidence type="ECO:0000313" key="3">
    <source>
        <dbReference type="Proteomes" id="UP001185012"/>
    </source>
</evidence>
<name>A0ABU1IPH1_9BACL</name>
<dbReference type="PIRSF" id="PIRSF006615">
    <property type="entry name" value="Zn_crbxpep_Taq"/>
    <property type="match status" value="1"/>
</dbReference>
<dbReference type="InterPro" id="IPR001333">
    <property type="entry name" value="Peptidase_M32_Taq"/>
</dbReference>
<dbReference type="PRINTS" id="PR00998">
    <property type="entry name" value="CRBOXYPTASET"/>
</dbReference>
<accession>A0ABU1IPH1</accession>
<dbReference type="PANTHER" id="PTHR34217:SF1">
    <property type="entry name" value="CARBOXYPEPTIDASE 1"/>
    <property type="match status" value="1"/>
</dbReference>
<sequence length="469" mass="54454">MPAGGAAARGRQRALLSWLLHERWTHPRLGRLLEKLQPYEESLPYDSDEASLIRVARKQFERESRVPAAFMETMTRHFAATYQAWSKARPADDFSKVEPYLEKTLEYSRQYARYFEPDHLADPLIESFAREGLKAEEIRSLFSRLRSELVPLVRQVVEQPIADDSCLRQSFPEQQQWDFGLRVIERLGYDFSRGRQDRTLHPFCTKFSVGDVRITTRLKENRLGEALFCTIHESGHAMYEQGIRMELEGTPLARGTSSGVHESQSRLWENIVGRSRGFWEHFYPQLQETFPEQLKNVSLDTFYRAINKVEPSLIRTAADELTYNLHVMIRFDLELDLLEGKLAVKDLPEAWRERYKRDLGVFDPGDRDGVLQDVHWHFGTIGGMFQGYTLGNILSAQFYEAALKAHPEIPDQIRGGTFDTLHGWLRENIYQHGRKFTAAELVERVTGSPLTIDPYVRYLKQKYGELYSL</sequence>
<dbReference type="EC" id="3.4.17.19" evidence="1"/>
<dbReference type="GO" id="GO:0004180">
    <property type="term" value="F:carboxypeptidase activity"/>
    <property type="evidence" value="ECO:0007669"/>
    <property type="project" value="UniProtKB-KW"/>
</dbReference>
<comment type="caution">
    <text evidence="2">The sequence shown here is derived from an EMBL/GenBank/DDBJ whole genome shotgun (WGS) entry which is preliminary data.</text>
</comment>
<dbReference type="RefSeq" id="WP_309866957.1">
    <property type="nucleotide sequence ID" value="NZ_JAVDQG010000006.1"/>
</dbReference>
<dbReference type="PROSITE" id="PS52034">
    <property type="entry name" value="PEPTIDASE_M32"/>
    <property type="match status" value="1"/>
</dbReference>
<comment type="similarity">
    <text evidence="1">Belongs to the peptidase M32 family.</text>
</comment>
<organism evidence="2 3">
    <name type="scientific">Desmospora profundinema</name>
    <dbReference type="NCBI Taxonomy" id="1571184"/>
    <lineage>
        <taxon>Bacteria</taxon>
        <taxon>Bacillati</taxon>
        <taxon>Bacillota</taxon>
        <taxon>Bacilli</taxon>
        <taxon>Bacillales</taxon>
        <taxon>Thermoactinomycetaceae</taxon>
        <taxon>Desmospora</taxon>
    </lineage>
</organism>
<dbReference type="PANTHER" id="PTHR34217">
    <property type="entry name" value="METAL-DEPENDENT CARBOXYPEPTIDASE"/>
    <property type="match status" value="1"/>
</dbReference>
<evidence type="ECO:0000313" key="2">
    <source>
        <dbReference type="EMBL" id="MDR6226691.1"/>
    </source>
</evidence>
<keyword evidence="1" id="KW-0482">Metalloprotease</keyword>
<comment type="function">
    <text evidence="1">Broad specificity carboxypetidase that releases amino acids sequentially from the C-terminus, including neutral, aromatic, polar and basic residues.</text>
</comment>
<keyword evidence="1" id="KW-0479">Metal-binding</keyword>
<keyword evidence="1 2" id="KW-0121">Carboxypeptidase</keyword>
<keyword evidence="3" id="KW-1185">Reference proteome</keyword>
<dbReference type="Pfam" id="PF02074">
    <property type="entry name" value="Peptidase_M32"/>
    <property type="match status" value="1"/>
</dbReference>
<dbReference type="EMBL" id="JAVDQG010000006">
    <property type="protein sequence ID" value="MDR6226691.1"/>
    <property type="molecule type" value="Genomic_DNA"/>
</dbReference>
<dbReference type="CDD" id="cd06460">
    <property type="entry name" value="M32_Taq"/>
    <property type="match status" value="1"/>
</dbReference>
<protein>
    <recommendedName>
        <fullName evidence="1">Metal-dependent carboxypeptidase</fullName>
        <ecNumber evidence="1">3.4.17.19</ecNumber>
    </recommendedName>
</protein>
<dbReference type="SUPFAM" id="SSF55486">
    <property type="entry name" value="Metalloproteases ('zincins'), catalytic domain"/>
    <property type="match status" value="1"/>
</dbReference>
<keyword evidence="1" id="KW-0645">Protease</keyword>
<proteinExistence type="inferred from homology"/>
<keyword evidence="1 2" id="KW-0378">Hydrolase</keyword>
<gene>
    <name evidence="2" type="ORF">JOE21_002701</name>
</gene>
<dbReference type="Proteomes" id="UP001185012">
    <property type="component" value="Unassembled WGS sequence"/>
</dbReference>
<dbReference type="Gene3D" id="1.10.1370.30">
    <property type="match status" value="1"/>
</dbReference>
<reference evidence="2 3" key="1">
    <citation type="submission" date="2023-07" db="EMBL/GenBank/DDBJ databases">
        <title>Genomic Encyclopedia of Type Strains, Phase IV (KMG-IV): sequencing the most valuable type-strain genomes for metagenomic binning, comparative biology and taxonomic classification.</title>
        <authorList>
            <person name="Goeker M."/>
        </authorList>
    </citation>
    <scope>NUCLEOTIDE SEQUENCE [LARGE SCALE GENOMIC DNA]</scope>
    <source>
        <strain evidence="2 3">DSM 45903</strain>
    </source>
</reference>
<evidence type="ECO:0000256" key="1">
    <source>
        <dbReference type="PIRNR" id="PIRNR006615"/>
    </source>
</evidence>
<comment type="catalytic activity">
    <reaction evidence="1">
        <text>Release of a C-terminal amino acid with broad specificity, except for -Pro.</text>
        <dbReference type="EC" id="3.4.17.19"/>
    </reaction>
</comment>